<dbReference type="AlphaFoldDB" id="A0A238XA94"/>
<proteinExistence type="predicted"/>
<gene>
    <name evidence="1" type="ORF">SAMN06264855_11543</name>
</gene>
<dbReference type="EMBL" id="FZNQ01000015">
    <property type="protein sequence ID" value="SNR55857.1"/>
    <property type="molecule type" value="Genomic_DNA"/>
</dbReference>
<accession>A0A238XA94</accession>
<protein>
    <submittedName>
        <fullName evidence="1">Uncharacterized protein</fullName>
    </submittedName>
</protein>
<evidence type="ECO:0000313" key="2">
    <source>
        <dbReference type="Proteomes" id="UP000198397"/>
    </source>
</evidence>
<dbReference type="Proteomes" id="UP000198397">
    <property type="component" value="Unassembled WGS sequence"/>
</dbReference>
<sequence length="80" mass="8387">MTAMTVSLPDFAGGFAADFAEAPSMTDAVRSADGTTCGQPSGISGRFHDELVVCWSIGRLISVGVEAARFDVCWPCSLRS</sequence>
<keyword evidence="2" id="KW-1185">Reference proteome</keyword>
<evidence type="ECO:0000313" key="1">
    <source>
        <dbReference type="EMBL" id="SNR55857.1"/>
    </source>
</evidence>
<organism evidence="1 2">
    <name type="scientific">Halorubrum vacuolatum</name>
    <name type="common">Natronobacterium vacuolatum</name>
    <dbReference type="NCBI Taxonomy" id="63740"/>
    <lineage>
        <taxon>Archaea</taxon>
        <taxon>Methanobacteriati</taxon>
        <taxon>Methanobacteriota</taxon>
        <taxon>Stenosarchaea group</taxon>
        <taxon>Halobacteria</taxon>
        <taxon>Halobacteriales</taxon>
        <taxon>Haloferacaceae</taxon>
        <taxon>Halorubrum</taxon>
    </lineage>
</organism>
<reference evidence="1 2" key="1">
    <citation type="submission" date="2017-06" db="EMBL/GenBank/DDBJ databases">
        <authorList>
            <person name="Kim H.J."/>
            <person name="Triplett B.A."/>
        </authorList>
    </citation>
    <scope>NUCLEOTIDE SEQUENCE [LARGE SCALE GENOMIC DNA]</scope>
    <source>
        <strain evidence="1 2">DSM 8800</strain>
    </source>
</reference>
<name>A0A238XA94_HALVU</name>